<evidence type="ECO:0000313" key="3">
    <source>
        <dbReference type="Proteomes" id="UP001302602"/>
    </source>
</evidence>
<name>A0AAN6U351_9PEZI</name>
<feature type="chain" id="PRO_5042946772" evidence="1">
    <location>
        <begin position="19"/>
        <end position="111"/>
    </location>
</feature>
<dbReference type="Proteomes" id="UP001302602">
    <property type="component" value="Unassembled WGS sequence"/>
</dbReference>
<dbReference type="EMBL" id="MU853225">
    <property type="protein sequence ID" value="KAK4125523.1"/>
    <property type="molecule type" value="Genomic_DNA"/>
</dbReference>
<keyword evidence="3" id="KW-1185">Reference proteome</keyword>
<accession>A0AAN6U351</accession>
<proteinExistence type="predicted"/>
<organism evidence="2 3">
    <name type="scientific">Parathielavia appendiculata</name>
    <dbReference type="NCBI Taxonomy" id="2587402"/>
    <lineage>
        <taxon>Eukaryota</taxon>
        <taxon>Fungi</taxon>
        <taxon>Dikarya</taxon>
        <taxon>Ascomycota</taxon>
        <taxon>Pezizomycotina</taxon>
        <taxon>Sordariomycetes</taxon>
        <taxon>Sordariomycetidae</taxon>
        <taxon>Sordariales</taxon>
        <taxon>Chaetomiaceae</taxon>
        <taxon>Parathielavia</taxon>
    </lineage>
</organism>
<reference evidence="2" key="1">
    <citation type="journal article" date="2023" name="Mol. Phylogenet. Evol.">
        <title>Genome-scale phylogeny and comparative genomics of the fungal order Sordariales.</title>
        <authorList>
            <person name="Hensen N."/>
            <person name="Bonometti L."/>
            <person name="Westerberg I."/>
            <person name="Brannstrom I.O."/>
            <person name="Guillou S."/>
            <person name="Cros-Aarteil S."/>
            <person name="Calhoun S."/>
            <person name="Haridas S."/>
            <person name="Kuo A."/>
            <person name="Mondo S."/>
            <person name="Pangilinan J."/>
            <person name="Riley R."/>
            <person name="LaButti K."/>
            <person name="Andreopoulos B."/>
            <person name="Lipzen A."/>
            <person name="Chen C."/>
            <person name="Yan M."/>
            <person name="Daum C."/>
            <person name="Ng V."/>
            <person name="Clum A."/>
            <person name="Steindorff A."/>
            <person name="Ohm R.A."/>
            <person name="Martin F."/>
            <person name="Silar P."/>
            <person name="Natvig D.O."/>
            <person name="Lalanne C."/>
            <person name="Gautier V."/>
            <person name="Ament-Velasquez S.L."/>
            <person name="Kruys A."/>
            <person name="Hutchinson M.I."/>
            <person name="Powell A.J."/>
            <person name="Barry K."/>
            <person name="Miller A.N."/>
            <person name="Grigoriev I.V."/>
            <person name="Debuchy R."/>
            <person name="Gladieux P."/>
            <person name="Hiltunen Thoren M."/>
            <person name="Johannesson H."/>
        </authorList>
    </citation>
    <scope>NUCLEOTIDE SEQUENCE</scope>
    <source>
        <strain evidence="2">CBS 731.68</strain>
    </source>
</reference>
<dbReference type="GeneID" id="87832856"/>
<gene>
    <name evidence="2" type="ORF">N657DRAFT_678629</name>
</gene>
<feature type="signal peptide" evidence="1">
    <location>
        <begin position="1"/>
        <end position="18"/>
    </location>
</feature>
<comment type="caution">
    <text evidence="2">The sequence shown here is derived from an EMBL/GenBank/DDBJ whole genome shotgun (WGS) entry which is preliminary data.</text>
</comment>
<reference evidence="2" key="2">
    <citation type="submission" date="2023-05" db="EMBL/GenBank/DDBJ databases">
        <authorList>
            <consortium name="Lawrence Berkeley National Laboratory"/>
            <person name="Steindorff A."/>
            <person name="Hensen N."/>
            <person name="Bonometti L."/>
            <person name="Westerberg I."/>
            <person name="Brannstrom I.O."/>
            <person name="Guillou S."/>
            <person name="Cros-Aarteil S."/>
            <person name="Calhoun S."/>
            <person name="Haridas S."/>
            <person name="Kuo A."/>
            <person name="Mondo S."/>
            <person name="Pangilinan J."/>
            <person name="Riley R."/>
            <person name="Labutti K."/>
            <person name="Andreopoulos B."/>
            <person name="Lipzen A."/>
            <person name="Chen C."/>
            <person name="Yanf M."/>
            <person name="Daum C."/>
            <person name="Ng V."/>
            <person name="Clum A."/>
            <person name="Ohm R."/>
            <person name="Martin F."/>
            <person name="Silar P."/>
            <person name="Natvig D."/>
            <person name="Lalanne C."/>
            <person name="Gautier V."/>
            <person name="Ament-Velasquez S.L."/>
            <person name="Kruys A."/>
            <person name="Hutchinson M.I."/>
            <person name="Powell A.J."/>
            <person name="Barry K."/>
            <person name="Miller A.N."/>
            <person name="Grigoriev I.V."/>
            <person name="Debuchy R."/>
            <person name="Gladieux P."/>
            <person name="Thoren M.H."/>
            <person name="Johannesson H."/>
        </authorList>
    </citation>
    <scope>NUCLEOTIDE SEQUENCE</scope>
    <source>
        <strain evidence="2">CBS 731.68</strain>
    </source>
</reference>
<protein>
    <submittedName>
        <fullName evidence="2">Uncharacterized protein</fullName>
    </submittedName>
</protein>
<keyword evidence="1" id="KW-0732">Signal</keyword>
<evidence type="ECO:0000256" key="1">
    <source>
        <dbReference type="SAM" id="SignalP"/>
    </source>
</evidence>
<dbReference type="RefSeq" id="XP_062649294.1">
    <property type="nucleotide sequence ID" value="XM_062796088.1"/>
</dbReference>
<dbReference type="AlphaFoldDB" id="A0AAN6U351"/>
<evidence type="ECO:0000313" key="2">
    <source>
        <dbReference type="EMBL" id="KAK4125523.1"/>
    </source>
</evidence>
<sequence>MLALRALGLLVGARLGSGEGSYCDEDVLHYLNHFDLAAIFYQAVIADLACTYRGRTIINLDGDVADQYHTPGTHIYYGPVILNWIGVSRLTTPGFRKYNYHGPVTINYVGH</sequence>